<keyword evidence="1" id="KW-0175">Coiled coil</keyword>
<dbReference type="Gene3D" id="3.30.40.10">
    <property type="entry name" value="Zinc/RING finger domain, C3HC4 (zinc finger)"/>
    <property type="match status" value="1"/>
</dbReference>
<accession>A0A7S1PGH9</accession>
<feature type="compositionally biased region" description="Polar residues" evidence="2">
    <location>
        <begin position="178"/>
        <end position="203"/>
    </location>
</feature>
<organism evidence="3">
    <name type="scientific">Percolomonas cosmopolitus</name>
    <dbReference type="NCBI Taxonomy" id="63605"/>
    <lineage>
        <taxon>Eukaryota</taxon>
        <taxon>Discoba</taxon>
        <taxon>Heterolobosea</taxon>
        <taxon>Tetramitia</taxon>
        <taxon>Eutetramitia</taxon>
        <taxon>Percolomonadidae</taxon>
        <taxon>Percolomonas</taxon>
    </lineage>
</organism>
<evidence type="ECO:0000256" key="2">
    <source>
        <dbReference type="SAM" id="MobiDB-lite"/>
    </source>
</evidence>
<dbReference type="AlphaFoldDB" id="A0A7S1PGH9"/>
<protein>
    <submittedName>
        <fullName evidence="3">Uncharacterized protein</fullName>
    </submittedName>
</protein>
<feature type="coiled-coil region" evidence="1">
    <location>
        <begin position="129"/>
        <end position="156"/>
    </location>
</feature>
<dbReference type="SUPFAM" id="SSF57903">
    <property type="entry name" value="FYVE/PHD zinc finger"/>
    <property type="match status" value="1"/>
</dbReference>
<feature type="region of interest" description="Disordered" evidence="2">
    <location>
        <begin position="1"/>
        <end position="60"/>
    </location>
</feature>
<name>A0A7S1PGH9_9EUKA</name>
<feature type="region of interest" description="Disordered" evidence="2">
    <location>
        <begin position="178"/>
        <end position="236"/>
    </location>
</feature>
<feature type="compositionally biased region" description="Low complexity" evidence="2">
    <location>
        <begin position="1"/>
        <end position="15"/>
    </location>
</feature>
<reference evidence="3" key="1">
    <citation type="submission" date="2021-01" db="EMBL/GenBank/DDBJ databases">
        <authorList>
            <person name="Corre E."/>
            <person name="Pelletier E."/>
            <person name="Niang G."/>
            <person name="Scheremetjew M."/>
            <person name="Finn R."/>
            <person name="Kale V."/>
            <person name="Holt S."/>
            <person name="Cochrane G."/>
            <person name="Meng A."/>
            <person name="Brown T."/>
            <person name="Cohen L."/>
        </authorList>
    </citation>
    <scope>NUCLEOTIDE SEQUENCE</scope>
    <source>
        <strain evidence="3">WS</strain>
    </source>
</reference>
<dbReference type="InterPro" id="IPR011011">
    <property type="entry name" value="Znf_FYVE_PHD"/>
</dbReference>
<feature type="compositionally biased region" description="Polar residues" evidence="2">
    <location>
        <begin position="424"/>
        <end position="433"/>
    </location>
</feature>
<feature type="region of interest" description="Disordered" evidence="2">
    <location>
        <begin position="391"/>
        <end position="433"/>
    </location>
</feature>
<sequence length="433" mass="48049">MKRDSSSLTTLGTPSPKRRKISVPLNSILRVGGSQTHKQQIGDENDMNREGNGDKDTSVAQHQARNVQFNLNRNCIHTYIKSLPLLTQDSFCSCCYELITNDVMAGKVGAGLGSMGDDDDDDEDDAELDAMEEQVMQDIEARLDQLQREQQEASKDPLLDNKSTNSSVTYVVAGEGNHTATAQNDPANTQDSKSDHAASNQSTPSPPPTEMQDDLQGSSESEDILPSVPPFPQDTATDNQNVAVECSSCAFYYHSKCAGLSFFEALILPVWVCGACKNTLKEVQVNALKDCIDYIADLDEEEQYHEQIEELFSSLENWIGKTVHQFFQSAAKTFKALDNRLLDQLEHLISNSRQLTIVHQKEADEQLLEFKERHPTEFERILKHLVEIQRKREEGQSAEAEGTAAPEDNQTTNNENEMAATKETPLSTSTASS</sequence>
<feature type="compositionally biased region" description="Basic and acidic residues" evidence="2">
    <location>
        <begin position="46"/>
        <end position="57"/>
    </location>
</feature>
<gene>
    <name evidence="3" type="ORF">PCOS0759_LOCUS3703</name>
</gene>
<evidence type="ECO:0000256" key="1">
    <source>
        <dbReference type="SAM" id="Coils"/>
    </source>
</evidence>
<proteinExistence type="predicted"/>
<dbReference type="InterPro" id="IPR013083">
    <property type="entry name" value="Znf_RING/FYVE/PHD"/>
</dbReference>
<dbReference type="EMBL" id="HBGD01004465">
    <property type="protein sequence ID" value="CAD9080463.1"/>
    <property type="molecule type" value="Transcribed_RNA"/>
</dbReference>
<evidence type="ECO:0000313" key="3">
    <source>
        <dbReference type="EMBL" id="CAD9080463.1"/>
    </source>
</evidence>